<dbReference type="PROSITE" id="PS50189">
    <property type="entry name" value="NTR"/>
    <property type="match status" value="1"/>
</dbReference>
<dbReference type="PANTHER" id="PTHR11309:SF148">
    <property type="entry name" value="SECRETED FRIZZLED-RELATED PROTEIN 1"/>
    <property type="match status" value="1"/>
</dbReference>
<evidence type="ECO:0000256" key="7">
    <source>
        <dbReference type="SAM" id="MobiDB-lite"/>
    </source>
</evidence>
<evidence type="ECO:0000259" key="10">
    <source>
        <dbReference type="PROSITE" id="PS50189"/>
    </source>
</evidence>
<dbReference type="SUPFAM" id="SSF50242">
    <property type="entry name" value="TIMP-like"/>
    <property type="match status" value="1"/>
</dbReference>
<comment type="caution">
    <text evidence="11">The sequence shown here is derived from an EMBL/GenBank/DDBJ whole genome shotgun (WGS) entry which is preliminary data.</text>
</comment>
<comment type="caution">
    <text evidence="6">Lacks conserved residue(s) required for the propagation of feature annotation.</text>
</comment>
<evidence type="ECO:0000256" key="2">
    <source>
        <dbReference type="ARBA" id="ARBA00022473"/>
    </source>
</evidence>
<evidence type="ECO:0000313" key="12">
    <source>
        <dbReference type="Proteomes" id="UP001651158"/>
    </source>
</evidence>
<dbReference type="SMART" id="SM00063">
    <property type="entry name" value="FRI"/>
    <property type="match status" value="1"/>
</dbReference>
<dbReference type="Gene3D" id="1.10.2000.10">
    <property type="entry name" value="Frizzled cysteine-rich domain"/>
    <property type="match status" value="1"/>
</dbReference>
<evidence type="ECO:0000259" key="9">
    <source>
        <dbReference type="PROSITE" id="PS50038"/>
    </source>
</evidence>
<protein>
    <submittedName>
        <fullName evidence="11">Secreted frizzled-related protein 1</fullName>
    </submittedName>
</protein>
<dbReference type="PANTHER" id="PTHR11309">
    <property type="entry name" value="FRIZZLED"/>
    <property type="match status" value="1"/>
</dbReference>
<keyword evidence="3" id="KW-0879">Wnt signaling pathway</keyword>
<feature type="domain" description="FZ" evidence="9">
    <location>
        <begin position="76"/>
        <end position="198"/>
    </location>
</feature>
<proteinExistence type="inferred from homology"/>
<dbReference type="InterPro" id="IPR036790">
    <property type="entry name" value="Frizzled_dom_sf"/>
</dbReference>
<keyword evidence="12" id="KW-1185">Reference proteome</keyword>
<feature type="compositionally biased region" description="Low complexity" evidence="7">
    <location>
        <begin position="366"/>
        <end position="376"/>
    </location>
</feature>
<dbReference type="InterPro" id="IPR020067">
    <property type="entry name" value="Frizzled_dom"/>
</dbReference>
<dbReference type="EMBL" id="JAKROA010000001">
    <property type="protein sequence ID" value="KAL5113089.1"/>
    <property type="molecule type" value="Genomic_DNA"/>
</dbReference>
<feature type="signal peptide" evidence="8">
    <location>
        <begin position="1"/>
        <end position="15"/>
    </location>
</feature>
<name>A0ABR4QUJ9_9CEST</name>
<feature type="compositionally biased region" description="Basic residues" evidence="7">
    <location>
        <begin position="395"/>
        <end position="407"/>
    </location>
</feature>
<dbReference type="InterPro" id="IPR015526">
    <property type="entry name" value="Frizzled/SFRP"/>
</dbReference>
<feature type="region of interest" description="Disordered" evidence="7">
    <location>
        <begin position="350"/>
        <end position="447"/>
    </location>
</feature>
<dbReference type="PROSITE" id="PS50038">
    <property type="entry name" value="FZ"/>
    <property type="match status" value="1"/>
</dbReference>
<keyword evidence="8" id="KW-0732">Signal</keyword>
<feature type="disulfide bond" evidence="6">
    <location>
        <begin position="91"/>
        <end position="137"/>
    </location>
</feature>
<evidence type="ECO:0000256" key="8">
    <source>
        <dbReference type="SAM" id="SignalP"/>
    </source>
</evidence>
<reference evidence="11 12" key="1">
    <citation type="journal article" date="2022" name="Front. Cell. Infect. Microbiol.">
        <title>The Genomes of Two Strains of Taenia crassiceps the Animal Model for the Study of Human Cysticercosis.</title>
        <authorList>
            <person name="Bobes R.J."/>
            <person name="Estrada K."/>
            <person name="Rios-Valencia D.G."/>
            <person name="Calderon-Gallegos A."/>
            <person name="de la Torre P."/>
            <person name="Carrero J.C."/>
            <person name="Sanchez-Flores A."/>
            <person name="Laclette J.P."/>
        </authorList>
    </citation>
    <scope>NUCLEOTIDE SEQUENCE [LARGE SCALE GENOMIC DNA]</scope>
    <source>
        <strain evidence="11">WFUcys</strain>
    </source>
</reference>
<feature type="chain" id="PRO_5046735256" evidence="8">
    <location>
        <begin position="16"/>
        <end position="467"/>
    </location>
</feature>
<evidence type="ECO:0000256" key="3">
    <source>
        <dbReference type="ARBA" id="ARBA00022687"/>
    </source>
</evidence>
<evidence type="ECO:0000256" key="4">
    <source>
        <dbReference type="ARBA" id="ARBA00022782"/>
    </source>
</evidence>
<dbReference type="SUPFAM" id="SSF63501">
    <property type="entry name" value="Frizzled cysteine-rich domain"/>
    <property type="match status" value="1"/>
</dbReference>
<keyword evidence="4" id="KW-0221">Differentiation</keyword>
<accession>A0ABR4QUJ9</accession>
<dbReference type="Proteomes" id="UP001651158">
    <property type="component" value="Unassembled WGS sequence"/>
</dbReference>
<dbReference type="Gene3D" id="2.40.50.120">
    <property type="match status" value="1"/>
</dbReference>
<feature type="compositionally biased region" description="Low complexity" evidence="7">
    <location>
        <begin position="423"/>
        <end position="434"/>
    </location>
</feature>
<keyword evidence="5 6" id="KW-1015">Disulfide bond</keyword>
<evidence type="ECO:0000256" key="5">
    <source>
        <dbReference type="ARBA" id="ARBA00023157"/>
    </source>
</evidence>
<feature type="domain" description="NTR" evidence="10">
    <location>
        <begin position="214"/>
        <end position="347"/>
    </location>
</feature>
<gene>
    <name evidence="11" type="ORF">TcWFU_010305</name>
</gene>
<feature type="disulfide bond" evidence="6">
    <location>
        <begin position="160"/>
        <end position="184"/>
    </location>
</feature>
<evidence type="ECO:0000313" key="11">
    <source>
        <dbReference type="EMBL" id="KAL5113089.1"/>
    </source>
</evidence>
<dbReference type="InterPro" id="IPR001134">
    <property type="entry name" value="Netrin_domain"/>
</dbReference>
<keyword evidence="2" id="KW-0217">Developmental protein</keyword>
<dbReference type="Pfam" id="PF01392">
    <property type="entry name" value="Fz"/>
    <property type="match status" value="1"/>
</dbReference>
<organism evidence="11 12">
    <name type="scientific">Taenia crassiceps</name>
    <dbReference type="NCBI Taxonomy" id="6207"/>
    <lineage>
        <taxon>Eukaryota</taxon>
        <taxon>Metazoa</taxon>
        <taxon>Spiralia</taxon>
        <taxon>Lophotrochozoa</taxon>
        <taxon>Platyhelminthes</taxon>
        <taxon>Cestoda</taxon>
        <taxon>Eucestoda</taxon>
        <taxon>Cyclophyllidea</taxon>
        <taxon>Taeniidae</taxon>
        <taxon>Taenia</taxon>
    </lineage>
</organism>
<feature type="compositionally biased region" description="Basic residues" evidence="7">
    <location>
        <begin position="377"/>
        <end position="387"/>
    </location>
</feature>
<comment type="similarity">
    <text evidence="1">Belongs to the secreted frizzled-related protein (sFRP) family.</text>
</comment>
<evidence type="ECO:0000256" key="6">
    <source>
        <dbReference type="PROSITE-ProRule" id="PRU00090"/>
    </source>
</evidence>
<sequence>MLLLAILLTISAAQANTVGRWDWHRGGGAKNKTAVTSSPFGGASLSRLTTADADMISNEPPQSPYFSDWNRLVSGYGSQRCYKIPRGMKLCHKIGYDFMVLPNSLEHETLDEAITQSEVWLTLVNLGCHDELKRFLCSLYAPVCINGYHEKLIQPCRELCESVRAACLPTMTTFGLGWPDIVKCSKFPQSPQELCIPLNKQKNKTIILNPETRCSGCIDRPTYESAIGSFCTADVVIRAKVLDLIPALPSSGRNTTHRIRTTGRVGTFKLPKALNSVVNLVFEMECDCPIIKAALTRQKGPGRWLMMGKLNDDKRTVTIQHISQPSRQNVEIKRAIRDIRRRPDSLCKVDLMHPIPMTHTRAATGSSQLRSVQSSRPRSRQLRRNRPHLSPEERRRRRQLRRRRNHPRGSPPEEQQGATDVTSSSEPQQSQQQSINDMPILTPTPRPYNRHIRQLQQERMGYLPQTH</sequence>
<dbReference type="InterPro" id="IPR008993">
    <property type="entry name" value="TIMP-like_OB-fold"/>
</dbReference>
<evidence type="ECO:0000256" key="1">
    <source>
        <dbReference type="ARBA" id="ARBA00010054"/>
    </source>
</evidence>